<comment type="subcellular location">
    <subcellularLocation>
        <location evidence="6">Cytoplasm</location>
    </subcellularLocation>
</comment>
<feature type="domain" description="RNA polymerase sigma-70 region 2" evidence="7">
    <location>
        <begin position="42"/>
        <end position="112"/>
    </location>
</feature>
<evidence type="ECO:0000256" key="1">
    <source>
        <dbReference type="ARBA" id="ARBA00022490"/>
    </source>
</evidence>
<keyword evidence="2 6" id="KW-0805">Transcription regulation</keyword>
<evidence type="ECO:0000256" key="2">
    <source>
        <dbReference type="ARBA" id="ARBA00023015"/>
    </source>
</evidence>
<proteinExistence type="inferred from homology"/>
<dbReference type="Pfam" id="PF04542">
    <property type="entry name" value="Sigma70_r2"/>
    <property type="match status" value="1"/>
</dbReference>
<dbReference type="Gene3D" id="1.10.1740.10">
    <property type="match status" value="1"/>
</dbReference>
<dbReference type="InterPro" id="IPR007627">
    <property type="entry name" value="RNA_pol_sigma70_r2"/>
</dbReference>
<dbReference type="SUPFAM" id="SSF88946">
    <property type="entry name" value="Sigma2 domain of RNA polymerase sigma factors"/>
    <property type="match status" value="1"/>
</dbReference>
<gene>
    <name evidence="6 8" type="primary">sigI</name>
    <name evidence="8" type="ORF">VLY81_08565</name>
</gene>
<name>A0ABZ1BL80_9FIRM</name>
<evidence type="ECO:0000313" key="9">
    <source>
        <dbReference type="Proteomes" id="UP001333102"/>
    </source>
</evidence>
<dbReference type="HAMAP" id="MF_02064">
    <property type="entry name" value="Sigma70_SigI"/>
    <property type="match status" value="1"/>
</dbReference>
<reference evidence="9" key="1">
    <citation type="submission" date="2023-12" db="EMBL/GenBank/DDBJ databases">
        <title>Novel isolates from deep terrestrial aquifers shed light on the physiology and ecology of the class Limnochordia.</title>
        <authorList>
            <person name="Karnachuk O.V."/>
            <person name="Lukina A.P."/>
            <person name="Avakyan M.R."/>
            <person name="Kadnikov V."/>
            <person name="Begmatov S."/>
            <person name="Beletsky A.V."/>
            <person name="Mardanov A.V."/>
            <person name="Ravin N.V."/>
        </authorList>
    </citation>
    <scope>NUCLEOTIDE SEQUENCE [LARGE SCALE GENOMIC DNA]</scope>
    <source>
        <strain evidence="9">LN</strain>
    </source>
</reference>
<dbReference type="InterPro" id="IPR013325">
    <property type="entry name" value="RNA_pol_sigma_r2"/>
</dbReference>
<evidence type="ECO:0000313" key="8">
    <source>
        <dbReference type="EMBL" id="WRP13504.1"/>
    </source>
</evidence>
<comment type="activity regulation">
    <text evidence="6">Negatively regulated by the anti-sigma-I factor RsgI.</text>
</comment>
<accession>A0ABZ1BL80</accession>
<dbReference type="EMBL" id="CP141614">
    <property type="protein sequence ID" value="WRP13504.1"/>
    <property type="molecule type" value="Genomic_DNA"/>
</dbReference>
<sequence length="259" mass="29656">MSSSLDKLTESVETTGEAAAAIRLQQLVRQAQQGDREARERLIATYRPFIMRAASSVSGRFVRAGQDDEASVAMMAFDEAITSYRQQGGRSFFSFAEMVIRRRLIDYFRRESSRRQEVPLSSLALEGEDGEASDDPLLQVEAREAHRQFEDEVLARERREEIQRLAHQLRSLGIAFQDLVDRTPRHRDARERALAVARLLADKPELCEQVVRRGNLPLKELEAVAGVSRKTLERQRKYIIALALILSGNYPHLREYLMR</sequence>
<dbReference type="InterPro" id="IPR014244">
    <property type="entry name" value="RNA_pol_sigma-I"/>
</dbReference>
<organism evidence="8 9">
    <name type="scientific">Geochorda subterranea</name>
    <dbReference type="NCBI Taxonomy" id="3109564"/>
    <lineage>
        <taxon>Bacteria</taxon>
        <taxon>Bacillati</taxon>
        <taxon>Bacillota</taxon>
        <taxon>Limnochordia</taxon>
        <taxon>Limnochordales</taxon>
        <taxon>Geochordaceae</taxon>
        <taxon>Geochorda</taxon>
    </lineage>
</organism>
<dbReference type="PANTHER" id="PTHR30385:SF6">
    <property type="entry name" value="RNA POLYMERASE SIGMA FACTOR SIGI"/>
    <property type="match status" value="1"/>
</dbReference>
<keyword evidence="6" id="KW-0346">Stress response</keyword>
<comment type="subunit">
    <text evidence="6">Interacts with RsgI.</text>
</comment>
<dbReference type="NCBIfam" id="TIGR02937">
    <property type="entry name" value="sigma70-ECF"/>
    <property type="match status" value="1"/>
</dbReference>
<evidence type="ECO:0000256" key="4">
    <source>
        <dbReference type="ARBA" id="ARBA00023125"/>
    </source>
</evidence>
<keyword evidence="3 6" id="KW-0731">Sigma factor</keyword>
<evidence type="ECO:0000256" key="5">
    <source>
        <dbReference type="ARBA" id="ARBA00023163"/>
    </source>
</evidence>
<protein>
    <recommendedName>
        <fullName evidence="6">RNA polymerase sigma factor SigI</fullName>
    </recommendedName>
</protein>
<comment type="similarity">
    <text evidence="6">Belongs to the sigma-70 factor family. SigI subfamily.</text>
</comment>
<comment type="function">
    <text evidence="6">Sigma factors are initiation factors that promote the attachment of RNA polymerase to specific initiation sites and are then released.</text>
</comment>
<keyword evidence="5 6" id="KW-0804">Transcription</keyword>
<keyword evidence="9" id="KW-1185">Reference proteome</keyword>
<evidence type="ECO:0000256" key="6">
    <source>
        <dbReference type="HAMAP-Rule" id="MF_02064"/>
    </source>
</evidence>
<dbReference type="RefSeq" id="WP_324667749.1">
    <property type="nucleotide sequence ID" value="NZ_CP141614.1"/>
</dbReference>
<feature type="DNA-binding region" description="H-T-H motif" evidence="6">
    <location>
        <begin position="218"/>
        <end position="237"/>
    </location>
</feature>
<keyword evidence="4 6" id="KW-0238">DNA-binding</keyword>
<feature type="short sequence motif" description="Polymerase core binding" evidence="6">
    <location>
        <begin position="68"/>
        <end position="81"/>
    </location>
</feature>
<dbReference type="Proteomes" id="UP001333102">
    <property type="component" value="Chromosome"/>
</dbReference>
<dbReference type="NCBIfam" id="TIGR02895">
    <property type="entry name" value="spore_sigI"/>
    <property type="match status" value="1"/>
</dbReference>
<dbReference type="PIRSF" id="PIRSF038953">
    <property type="entry name" value="SigI"/>
    <property type="match status" value="1"/>
</dbReference>
<dbReference type="InterPro" id="IPR014284">
    <property type="entry name" value="RNA_pol_sigma-70_dom"/>
</dbReference>
<keyword evidence="1 6" id="KW-0963">Cytoplasm</keyword>
<dbReference type="PANTHER" id="PTHR30385">
    <property type="entry name" value="SIGMA FACTOR F FLAGELLAR"/>
    <property type="match status" value="1"/>
</dbReference>
<evidence type="ECO:0000259" key="7">
    <source>
        <dbReference type="Pfam" id="PF04542"/>
    </source>
</evidence>
<evidence type="ECO:0000256" key="3">
    <source>
        <dbReference type="ARBA" id="ARBA00023082"/>
    </source>
</evidence>